<protein>
    <submittedName>
        <fullName evidence="3">LmbE family N-acetylglucosaminyl deacetylase</fullName>
    </submittedName>
</protein>
<evidence type="ECO:0000313" key="4">
    <source>
        <dbReference type="Proteomes" id="UP000092659"/>
    </source>
</evidence>
<evidence type="ECO:0000313" key="2">
    <source>
        <dbReference type="EMBL" id="ANP49518.1"/>
    </source>
</evidence>
<organism evidence="2 4">
    <name type="scientific">Streptomyces griseochromogenes</name>
    <dbReference type="NCBI Taxonomy" id="68214"/>
    <lineage>
        <taxon>Bacteria</taxon>
        <taxon>Bacillati</taxon>
        <taxon>Actinomycetota</taxon>
        <taxon>Actinomycetes</taxon>
        <taxon>Kitasatosporales</taxon>
        <taxon>Streptomycetaceae</taxon>
        <taxon>Streptomyces</taxon>
    </lineage>
</organism>
<dbReference type="Pfam" id="PF02585">
    <property type="entry name" value="PIG-L"/>
    <property type="match status" value="1"/>
</dbReference>
<dbReference type="InterPro" id="IPR024078">
    <property type="entry name" value="LmbE-like_dom_sf"/>
</dbReference>
<dbReference type="OrthoDB" id="158614at2"/>
<name>A0A1B1ASE5_9ACTN</name>
<dbReference type="AlphaFoldDB" id="A0A1B1ASE5"/>
<accession>A0A1B1ASE5</accession>
<dbReference type="InterPro" id="IPR003737">
    <property type="entry name" value="GlcNAc_PI_deacetylase-related"/>
</dbReference>
<dbReference type="EMBL" id="CP016279">
    <property type="protein sequence ID" value="ANP49518.1"/>
    <property type="molecule type" value="Genomic_DNA"/>
</dbReference>
<dbReference type="Proteomes" id="UP001519309">
    <property type="component" value="Unassembled WGS sequence"/>
</dbReference>
<keyword evidence="1" id="KW-0862">Zinc</keyword>
<reference evidence="3 5" key="2">
    <citation type="submission" date="2021-03" db="EMBL/GenBank/DDBJ databases">
        <title>Genomic Encyclopedia of Type Strains, Phase IV (KMG-IV): sequencing the most valuable type-strain genomes for metagenomic binning, comparative biology and taxonomic classification.</title>
        <authorList>
            <person name="Goeker M."/>
        </authorList>
    </citation>
    <scope>NUCLEOTIDE SEQUENCE [LARGE SCALE GENOMIC DNA]</scope>
    <source>
        <strain evidence="3 5">DSM 40499</strain>
    </source>
</reference>
<evidence type="ECO:0000313" key="3">
    <source>
        <dbReference type="EMBL" id="MBP2053042.1"/>
    </source>
</evidence>
<dbReference type="SUPFAM" id="SSF102588">
    <property type="entry name" value="LmbE-like"/>
    <property type="match status" value="1"/>
</dbReference>
<dbReference type="KEGG" id="sgs:AVL59_07785"/>
<dbReference type="GO" id="GO:0016137">
    <property type="term" value="P:glycoside metabolic process"/>
    <property type="evidence" value="ECO:0007669"/>
    <property type="project" value="UniProtKB-ARBA"/>
</dbReference>
<gene>
    <name evidence="2" type="ORF">AVL59_07785</name>
    <name evidence="3" type="ORF">J2Z21_006033</name>
</gene>
<reference evidence="2 4" key="1">
    <citation type="submission" date="2016-06" db="EMBL/GenBank/DDBJ databases">
        <title>Complete genome sequence of Streptomyces griseochromogenes ATCC 14511, the Blasticidin S producer.</title>
        <authorList>
            <person name="Wu L."/>
        </authorList>
    </citation>
    <scope>NUCLEOTIDE SEQUENCE [LARGE SCALE GENOMIC DNA]</scope>
    <source>
        <strain evidence="2 4">ATCC 14511</strain>
    </source>
</reference>
<dbReference type="EMBL" id="JAGGLP010000014">
    <property type="protein sequence ID" value="MBP2053042.1"/>
    <property type="molecule type" value="Genomic_DNA"/>
</dbReference>
<dbReference type="Proteomes" id="UP000092659">
    <property type="component" value="Chromosome"/>
</dbReference>
<dbReference type="Gene3D" id="3.40.50.10320">
    <property type="entry name" value="LmbE-like"/>
    <property type="match status" value="1"/>
</dbReference>
<sequence length="110" mass="12005">MKRMTHELAAAMDELGVRDHRFLGGSGRYRDSGMTGSAAGRHPKALCRADVEEAATHLVGVIREIRPEALVTYDPTGGYGHPDHVQAHRIATLAYRRAAQPEFRLDLGAA</sequence>
<dbReference type="STRING" id="68214.AVL59_07785"/>
<evidence type="ECO:0000313" key="5">
    <source>
        <dbReference type="Proteomes" id="UP001519309"/>
    </source>
</evidence>
<evidence type="ECO:0000256" key="1">
    <source>
        <dbReference type="ARBA" id="ARBA00022833"/>
    </source>
</evidence>
<proteinExistence type="predicted"/>
<keyword evidence="5" id="KW-1185">Reference proteome</keyword>